<dbReference type="AlphaFoldDB" id="A0AAV5AQN6"/>
<gene>
    <name evidence="1" type="ORF">Clacol_010412</name>
</gene>
<keyword evidence="2" id="KW-1185">Reference proteome</keyword>
<dbReference type="EMBL" id="BPWL01000013">
    <property type="protein sequence ID" value="GJJ16132.1"/>
    <property type="molecule type" value="Genomic_DNA"/>
</dbReference>
<evidence type="ECO:0000313" key="1">
    <source>
        <dbReference type="EMBL" id="GJJ16132.1"/>
    </source>
</evidence>
<organism evidence="1 2">
    <name type="scientific">Clathrus columnatus</name>
    <dbReference type="NCBI Taxonomy" id="1419009"/>
    <lineage>
        <taxon>Eukaryota</taxon>
        <taxon>Fungi</taxon>
        <taxon>Dikarya</taxon>
        <taxon>Basidiomycota</taxon>
        <taxon>Agaricomycotina</taxon>
        <taxon>Agaricomycetes</taxon>
        <taxon>Phallomycetidae</taxon>
        <taxon>Phallales</taxon>
        <taxon>Clathraceae</taxon>
        <taxon>Clathrus</taxon>
    </lineage>
</organism>
<proteinExistence type="predicted"/>
<accession>A0AAV5AQN6</accession>
<comment type="caution">
    <text evidence="1">The sequence shown here is derived from an EMBL/GenBank/DDBJ whole genome shotgun (WGS) entry which is preliminary data.</text>
</comment>
<evidence type="ECO:0000313" key="2">
    <source>
        <dbReference type="Proteomes" id="UP001050691"/>
    </source>
</evidence>
<protein>
    <submittedName>
        <fullName evidence="1">Uncharacterized protein</fullName>
    </submittedName>
</protein>
<name>A0AAV5AQN6_9AGAM</name>
<sequence length="168" mass="17759">MVFPWMLDLSSTSYSDNPGDRTLDAASYFDPVFSTIENCIQFCDERNYPFAGAEFGRNIGPAIVTEFSTGLPGVWNLVGSFNNTTPNSQPFTVEAVIAGTPTTSGSVQNCLTWCAIDLGCSLCSISDGGVCECGNTLSPNRITASPGTSVCSLNTSEICGDHGIRVCI</sequence>
<dbReference type="Proteomes" id="UP001050691">
    <property type="component" value="Unassembled WGS sequence"/>
</dbReference>
<reference evidence="1" key="1">
    <citation type="submission" date="2021-10" db="EMBL/GenBank/DDBJ databases">
        <title>De novo Genome Assembly of Clathrus columnatus (Basidiomycota, Fungi) Using Illumina and Nanopore Sequence Data.</title>
        <authorList>
            <person name="Ogiso-Tanaka E."/>
            <person name="Itagaki H."/>
            <person name="Hosoya T."/>
            <person name="Hosaka K."/>
        </authorList>
    </citation>
    <scope>NUCLEOTIDE SEQUENCE</scope>
    <source>
        <strain evidence="1">MO-923</strain>
    </source>
</reference>